<protein>
    <submittedName>
        <fullName evidence="1">Uncharacterized protein</fullName>
    </submittedName>
</protein>
<sequence length="220" mass="23551">MRGNKCSSTPSIIQITSCTAASHFARFSAAHRSPSTNPAWPQKYRLAMMCVPPGSLQSRVCNQVCNARVVNLCRLRAGTTMVTDPGGNFLGPMDLHDSNVGSLSKALFGLQADECFHEGFEVHPQVNAAEDLERVVEPDWCALRERQGLEPPTRGVGVRSCSGGFRSGSVGGSVCSGSVSGGVRQLILECFATHYSQVQGKESKVKLKNGKNHLASTITN</sequence>
<name>A0AAD7HC62_9AGAR</name>
<accession>A0AAD7HC62</accession>
<keyword evidence="2" id="KW-1185">Reference proteome</keyword>
<proteinExistence type="predicted"/>
<dbReference type="EMBL" id="JARKIB010000280">
    <property type="protein sequence ID" value="KAJ7717186.1"/>
    <property type="molecule type" value="Genomic_DNA"/>
</dbReference>
<gene>
    <name evidence="1" type="ORF">B0H16DRAFT_1476208</name>
</gene>
<comment type="caution">
    <text evidence="1">The sequence shown here is derived from an EMBL/GenBank/DDBJ whole genome shotgun (WGS) entry which is preliminary data.</text>
</comment>
<reference evidence="1" key="1">
    <citation type="submission" date="2023-03" db="EMBL/GenBank/DDBJ databases">
        <title>Massive genome expansion in bonnet fungi (Mycena s.s.) driven by repeated elements and novel gene families across ecological guilds.</title>
        <authorList>
            <consortium name="Lawrence Berkeley National Laboratory"/>
            <person name="Harder C.B."/>
            <person name="Miyauchi S."/>
            <person name="Viragh M."/>
            <person name="Kuo A."/>
            <person name="Thoen E."/>
            <person name="Andreopoulos B."/>
            <person name="Lu D."/>
            <person name="Skrede I."/>
            <person name="Drula E."/>
            <person name="Henrissat B."/>
            <person name="Morin E."/>
            <person name="Kohler A."/>
            <person name="Barry K."/>
            <person name="LaButti K."/>
            <person name="Morin E."/>
            <person name="Salamov A."/>
            <person name="Lipzen A."/>
            <person name="Mereny Z."/>
            <person name="Hegedus B."/>
            <person name="Baldrian P."/>
            <person name="Stursova M."/>
            <person name="Weitz H."/>
            <person name="Taylor A."/>
            <person name="Grigoriev I.V."/>
            <person name="Nagy L.G."/>
            <person name="Martin F."/>
            <person name="Kauserud H."/>
        </authorList>
    </citation>
    <scope>NUCLEOTIDE SEQUENCE</scope>
    <source>
        <strain evidence="1">CBHHK182m</strain>
    </source>
</reference>
<dbReference type="AlphaFoldDB" id="A0AAD7HC62"/>
<evidence type="ECO:0000313" key="1">
    <source>
        <dbReference type="EMBL" id="KAJ7717186.1"/>
    </source>
</evidence>
<organism evidence="1 2">
    <name type="scientific">Mycena metata</name>
    <dbReference type="NCBI Taxonomy" id="1033252"/>
    <lineage>
        <taxon>Eukaryota</taxon>
        <taxon>Fungi</taxon>
        <taxon>Dikarya</taxon>
        <taxon>Basidiomycota</taxon>
        <taxon>Agaricomycotina</taxon>
        <taxon>Agaricomycetes</taxon>
        <taxon>Agaricomycetidae</taxon>
        <taxon>Agaricales</taxon>
        <taxon>Marasmiineae</taxon>
        <taxon>Mycenaceae</taxon>
        <taxon>Mycena</taxon>
    </lineage>
</organism>
<evidence type="ECO:0000313" key="2">
    <source>
        <dbReference type="Proteomes" id="UP001215598"/>
    </source>
</evidence>
<dbReference type="Proteomes" id="UP001215598">
    <property type="component" value="Unassembled WGS sequence"/>
</dbReference>